<accession>A0AAW8B3Y6</accession>
<evidence type="ECO:0000313" key="4">
    <source>
        <dbReference type="Proteomes" id="UP001178354"/>
    </source>
</evidence>
<reference evidence="3" key="2">
    <citation type="submission" date="2023-08" db="EMBL/GenBank/DDBJ databases">
        <authorList>
            <person name="Luo J."/>
        </authorList>
    </citation>
    <scope>NUCLEOTIDE SEQUENCE</scope>
    <source>
        <strain evidence="3">DSM 25064</strain>
    </source>
</reference>
<dbReference type="RefSeq" id="WP_305170221.1">
    <property type="nucleotide sequence ID" value="NZ_JAUUUU010000003.1"/>
</dbReference>
<feature type="domain" description="Fumarylacetoacetase-like C-terminal" evidence="2">
    <location>
        <begin position="22"/>
        <end position="222"/>
    </location>
</feature>
<gene>
    <name evidence="3" type="ORF">Q8A57_06720</name>
</gene>
<keyword evidence="4" id="KW-1185">Reference proteome</keyword>
<evidence type="ECO:0000256" key="1">
    <source>
        <dbReference type="ARBA" id="ARBA00022723"/>
    </source>
</evidence>
<dbReference type="GO" id="GO:0046872">
    <property type="term" value="F:metal ion binding"/>
    <property type="evidence" value="ECO:0007669"/>
    <property type="project" value="UniProtKB-KW"/>
</dbReference>
<comment type="caution">
    <text evidence="3">The sequence shown here is derived from an EMBL/GenBank/DDBJ whole genome shotgun (WGS) entry which is preliminary data.</text>
</comment>
<sequence length="225" mass="24201">MYYLDHSLHFANGRSAEIPAGKVVCVGLNYRDHISEMGSQAASEPVLFMKPSTALASLDKPVAIPVAYGACHHEAEMAVLIGEQLTECTEQQAEDAIVGVGVALDLTLRELQAQFKQKGLPWDKAKGFDGACVASAFVERARVPDLQDVQIRLTLNGEVRQESNTRLMITPVPQLLAYISRFFTLMPGDIVLTGTPAGVGPLVPGDQLTVELVDLISVSTSVVAR</sequence>
<reference evidence="3" key="1">
    <citation type="journal article" date="2010" name="Int. J. Syst. Evol. Microbiol.">
        <title>Porticoccus litoralis gen. nov., sp. nov., a gammaproteobacterium isolated from the Yellow Sea.</title>
        <authorList>
            <person name="Oh H.M."/>
            <person name="Kim H."/>
            <person name="Kim K.M."/>
            <person name="Min G.S."/>
            <person name="Cho J.C."/>
        </authorList>
    </citation>
    <scope>NUCLEOTIDE SEQUENCE</scope>
    <source>
        <strain evidence="3">DSM 25064</strain>
    </source>
</reference>
<dbReference type="InterPro" id="IPR036663">
    <property type="entry name" value="Fumarylacetoacetase_C_sf"/>
</dbReference>
<dbReference type="Gene3D" id="3.90.850.10">
    <property type="entry name" value="Fumarylacetoacetase-like, C-terminal domain"/>
    <property type="match status" value="1"/>
</dbReference>
<dbReference type="AlphaFoldDB" id="A0AAW8B3Y6"/>
<protein>
    <submittedName>
        <fullName evidence="3">Fumarylacetoacetate hydrolase family protein</fullName>
    </submittedName>
</protein>
<keyword evidence="3" id="KW-0378">Hydrolase</keyword>
<dbReference type="GO" id="GO:0018773">
    <property type="term" value="F:acetylpyruvate hydrolase activity"/>
    <property type="evidence" value="ECO:0007669"/>
    <property type="project" value="TreeGrafter"/>
</dbReference>
<dbReference type="NCBIfam" id="NF007967">
    <property type="entry name" value="PRK10691.1"/>
    <property type="match status" value="1"/>
</dbReference>
<dbReference type="SUPFAM" id="SSF56529">
    <property type="entry name" value="FAH"/>
    <property type="match status" value="1"/>
</dbReference>
<dbReference type="PANTHER" id="PTHR11820">
    <property type="entry name" value="ACYLPYRUVASE"/>
    <property type="match status" value="1"/>
</dbReference>
<dbReference type="PANTHER" id="PTHR11820:SF7">
    <property type="entry name" value="ACYLPYRUVASE FAHD1, MITOCHONDRIAL"/>
    <property type="match status" value="1"/>
</dbReference>
<organism evidence="3 4">
    <name type="scientific">Porticoccus litoralis</name>
    <dbReference type="NCBI Taxonomy" id="434086"/>
    <lineage>
        <taxon>Bacteria</taxon>
        <taxon>Pseudomonadati</taxon>
        <taxon>Pseudomonadota</taxon>
        <taxon>Gammaproteobacteria</taxon>
        <taxon>Cellvibrionales</taxon>
        <taxon>Porticoccaceae</taxon>
        <taxon>Porticoccus</taxon>
    </lineage>
</organism>
<proteinExistence type="predicted"/>
<dbReference type="Proteomes" id="UP001178354">
    <property type="component" value="Unassembled WGS sequence"/>
</dbReference>
<dbReference type="EMBL" id="JAUUUU010000003">
    <property type="protein sequence ID" value="MDP1520651.1"/>
    <property type="molecule type" value="Genomic_DNA"/>
</dbReference>
<name>A0AAW8B3Y6_9GAMM</name>
<evidence type="ECO:0000259" key="2">
    <source>
        <dbReference type="Pfam" id="PF01557"/>
    </source>
</evidence>
<dbReference type="Pfam" id="PF01557">
    <property type="entry name" value="FAA_hydrolase"/>
    <property type="match status" value="1"/>
</dbReference>
<keyword evidence="1" id="KW-0479">Metal-binding</keyword>
<dbReference type="InterPro" id="IPR011234">
    <property type="entry name" value="Fumarylacetoacetase-like_C"/>
</dbReference>
<evidence type="ECO:0000313" key="3">
    <source>
        <dbReference type="EMBL" id="MDP1520651.1"/>
    </source>
</evidence>